<protein>
    <submittedName>
        <fullName evidence="2">Sugar phosphate isomerase/epimerase</fullName>
    </submittedName>
</protein>
<evidence type="ECO:0000313" key="2">
    <source>
        <dbReference type="EMBL" id="THF73595.1"/>
    </source>
</evidence>
<dbReference type="OrthoDB" id="6622255at2"/>
<dbReference type="EMBL" id="SSOB01000052">
    <property type="protein sequence ID" value="THF73595.1"/>
    <property type="molecule type" value="Genomic_DNA"/>
</dbReference>
<evidence type="ECO:0000259" key="1">
    <source>
        <dbReference type="Pfam" id="PF01261"/>
    </source>
</evidence>
<keyword evidence="2" id="KW-0413">Isomerase</keyword>
<gene>
    <name evidence="2" type="ORF">E6C55_28340</name>
</gene>
<feature type="domain" description="Xylose isomerase-like TIM barrel" evidence="1">
    <location>
        <begin position="37"/>
        <end position="254"/>
    </location>
</feature>
<dbReference type="Gene3D" id="3.20.20.150">
    <property type="entry name" value="Divalent-metal-dependent TIM barrel enzymes"/>
    <property type="match status" value="1"/>
</dbReference>
<dbReference type="InterPro" id="IPR050312">
    <property type="entry name" value="IolE/XylAMocC-like"/>
</dbReference>
<comment type="caution">
    <text evidence="2">The sequence shown here is derived from an EMBL/GenBank/DDBJ whole genome shotgun (WGS) entry which is preliminary data.</text>
</comment>
<dbReference type="GO" id="GO:0016853">
    <property type="term" value="F:isomerase activity"/>
    <property type="evidence" value="ECO:0007669"/>
    <property type="project" value="UniProtKB-KW"/>
</dbReference>
<dbReference type="InterPro" id="IPR013022">
    <property type="entry name" value="Xyl_isomerase-like_TIM-brl"/>
</dbReference>
<reference evidence="2 3" key="1">
    <citation type="submission" date="2019-04" db="EMBL/GenBank/DDBJ databases">
        <title>Cohnella sp. nov. isolated from preserved vegetables.</title>
        <authorList>
            <person name="Lin S.-Y."/>
            <person name="Hung M.-H."/>
            <person name="Young C.-C."/>
        </authorList>
    </citation>
    <scope>NUCLEOTIDE SEQUENCE [LARGE SCALE GENOMIC DNA]</scope>
    <source>
        <strain evidence="2 3">CC-MHH1044</strain>
    </source>
</reference>
<organism evidence="2 3">
    <name type="scientific">Cohnella fermenti</name>
    <dbReference type="NCBI Taxonomy" id="2565925"/>
    <lineage>
        <taxon>Bacteria</taxon>
        <taxon>Bacillati</taxon>
        <taxon>Bacillota</taxon>
        <taxon>Bacilli</taxon>
        <taxon>Bacillales</taxon>
        <taxon>Paenibacillaceae</taxon>
        <taxon>Cohnella</taxon>
    </lineage>
</organism>
<dbReference type="Proteomes" id="UP000310636">
    <property type="component" value="Unassembled WGS sequence"/>
</dbReference>
<keyword evidence="3" id="KW-1185">Reference proteome</keyword>
<sequence length="332" mass="36624">MSQAWRHSFRLGINHHLLFPASLANAEAHRATLPEVLGYTEFELVDMMSWEDGAALERQRRLVETSGKEPIYNCPLMNALGRNPHSPVEAEREAALAEMQSHLQRAKTLGARKAVIASGPNAPASQRDRQTELFVRYVAELCGRHPELTLMIEPFDSSIGKNLLIGPTHEAADVVERVRRLGLANIGLLIDMGHVPLQGETFGEALRAAAPYIGHVHLGSCIMRDPAHPLYGDNHPPWGDPQGENDVPEASRFLRGLLEVGYLKDGPGADTGQDAGHCSEDRTQLPTVTLEMRPYTDRTERDSVERFLEKLDDAWSQATDTTIIAEPGGEPI</sequence>
<accession>A0A4S4BMF6</accession>
<proteinExistence type="predicted"/>
<dbReference type="PANTHER" id="PTHR12110">
    <property type="entry name" value="HYDROXYPYRUVATE ISOMERASE"/>
    <property type="match status" value="1"/>
</dbReference>
<evidence type="ECO:0000313" key="3">
    <source>
        <dbReference type="Proteomes" id="UP000310636"/>
    </source>
</evidence>
<dbReference type="SUPFAM" id="SSF51658">
    <property type="entry name" value="Xylose isomerase-like"/>
    <property type="match status" value="1"/>
</dbReference>
<dbReference type="InterPro" id="IPR036237">
    <property type="entry name" value="Xyl_isomerase-like_sf"/>
</dbReference>
<dbReference type="RefSeq" id="WP_136373207.1">
    <property type="nucleotide sequence ID" value="NZ_SSOB01000052.1"/>
</dbReference>
<dbReference type="Pfam" id="PF01261">
    <property type="entry name" value="AP_endonuc_2"/>
    <property type="match status" value="1"/>
</dbReference>
<dbReference type="AlphaFoldDB" id="A0A4S4BMF6"/>
<name>A0A4S4BMF6_9BACL</name>